<reference evidence="2" key="1">
    <citation type="journal article" date="2019" name="Environ. Microbiol.">
        <title>Fungal ecological strategies reflected in gene transcription - a case study of two litter decomposers.</title>
        <authorList>
            <person name="Barbi F."/>
            <person name="Kohler A."/>
            <person name="Barry K."/>
            <person name="Baskaran P."/>
            <person name="Daum C."/>
            <person name="Fauchery L."/>
            <person name="Ihrmark K."/>
            <person name="Kuo A."/>
            <person name="LaButti K."/>
            <person name="Lipzen A."/>
            <person name="Morin E."/>
            <person name="Grigoriev I.V."/>
            <person name="Henrissat B."/>
            <person name="Lindahl B."/>
            <person name="Martin F."/>
        </authorList>
    </citation>
    <scope>NUCLEOTIDE SEQUENCE</scope>
    <source>
        <strain evidence="2">JB14</strain>
    </source>
</reference>
<proteinExistence type="predicted"/>
<feature type="region of interest" description="Disordered" evidence="1">
    <location>
        <begin position="200"/>
        <end position="222"/>
    </location>
</feature>
<sequence length="331" mass="36003">MSLRIISLLKRGIFVLSDWSTLPPIDAKVGRRIMEYPDTAVESSFPLMDSPGLVSSGFMDHALDPGSLAPLWKLGTLRSFTDLRSSAAQDSARVLLKPQLTQNSVLRVFKTQPDLGGRNEDALFPKDLCVGQDIKSSSSGLPPKVQPLSWNTGFLQNLPPAPKAIAIVLHNDEEANELEGHRSSSSFDLRPPPTEPTAVFGTGPLTADPECLDDEEFGVSRPPSRKRMISIFSRTSSKSGKIDTPNSSFSRIIHHWAIEALSPNTMLLTLLEQSDPKGSGLNLQQMINALAGIANDLGMITRGGILGSSMSLWLVEEWLRIIVILQVVSLA</sequence>
<protein>
    <submittedName>
        <fullName evidence="2">Uncharacterized protein</fullName>
    </submittedName>
</protein>
<accession>A0A6A4GG54</accession>
<evidence type="ECO:0000256" key="1">
    <source>
        <dbReference type="SAM" id="MobiDB-lite"/>
    </source>
</evidence>
<name>A0A6A4GG54_9AGAR</name>
<dbReference type="EMBL" id="ML770142">
    <property type="protein sequence ID" value="KAE9384458.1"/>
    <property type="molecule type" value="Genomic_DNA"/>
</dbReference>
<gene>
    <name evidence="2" type="ORF">BT96DRAFT_1008057</name>
</gene>
<dbReference type="AlphaFoldDB" id="A0A6A4GG54"/>
<keyword evidence="3" id="KW-1185">Reference proteome</keyword>
<evidence type="ECO:0000313" key="2">
    <source>
        <dbReference type="EMBL" id="KAE9384458.1"/>
    </source>
</evidence>
<dbReference type="OrthoDB" id="1562405at2759"/>
<organism evidence="2 3">
    <name type="scientific">Gymnopus androsaceus JB14</name>
    <dbReference type="NCBI Taxonomy" id="1447944"/>
    <lineage>
        <taxon>Eukaryota</taxon>
        <taxon>Fungi</taxon>
        <taxon>Dikarya</taxon>
        <taxon>Basidiomycota</taxon>
        <taxon>Agaricomycotina</taxon>
        <taxon>Agaricomycetes</taxon>
        <taxon>Agaricomycetidae</taxon>
        <taxon>Agaricales</taxon>
        <taxon>Marasmiineae</taxon>
        <taxon>Omphalotaceae</taxon>
        <taxon>Gymnopus</taxon>
    </lineage>
</organism>
<evidence type="ECO:0000313" key="3">
    <source>
        <dbReference type="Proteomes" id="UP000799118"/>
    </source>
</evidence>
<dbReference type="Proteomes" id="UP000799118">
    <property type="component" value="Unassembled WGS sequence"/>
</dbReference>